<dbReference type="EMBL" id="AOGY02000024">
    <property type="protein sequence ID" value="EMY70915.1"/>
    <property type="molecule type" value="Genomic_DNA"/>
</dbReference>
<protein>
    <submittedName>
        <fullName evidence="2">Uncharacterized protein</fullName>
    </submittedName>
</protein>
<evidence type="ECO:0000256" key="1">
    <source>
        <dbReference type="SAM" id="SignalP"/>
    </source>
</evidence>
<comment type="caution">
    <text evidence="2">The sequence shown here is derived from an EMBL/GenBank/DDBJ whole genome shotgun (WGS) entry which is preliminary data.</text>
</comment>
<sequence>MCFETLHTNKFDSKDYPMKKKISFILALAFVTQAAFAAPSNQMSVREAAKVLAKNGMTTKEANEYLKAHITPAEFVRISREIKNAEFAGTLDQDLDRIASSIQLKQSTGNYLHGTNFKVLENVMASVTVVAVVGLVIHAGGLSNVVIGGMYDSVGLGL</sequence>
<dbReference type="STRING" id="1218591.LEP1GSC199_0355"/>
<evidence type="ECO:0000313" key="2">
    <source>
        <dbReference type="EMBL" id="EMY70915.1"/>
    </source>
</evidence>
<feature type="signal peptide" evidence="1">
    <location>
        <begin position="1"/>
        <end position="37"/>
    </location>
</feature>
<organism evidence="2 3">
    <name type="scientific">Leptospira vanthielii serovar Holland str. Waz Holland = ATCC 700522</name>
    <dbReference type="NCBI Taxonomy" id="1218591"/>
    <lineage>
        <taxon>Bacteria</taxon>
        <taxon>Pseudomonadati</taxon>
        <taxon>Spirochaetota</taxon>
        <taxon>Spirochaetia</taxon>
        <taxon>Leptospirales</taxon>
        <taxon>Leptospiraceae</taxon>
        <taxon>Leptospira</taxon>
    </lineage>
</organism>
<dbReference type="Proteomes" id="UP000012227">
    <property type="component" value="Unassembled WGS sequence"/>
</dbReference>
<dbReference type="AlphaFoldDB" id="N1WBW5"/>
<keyword evidence="1" id="KW-0732">Signal</keyword>
<name>N1WBW5_9LEPT</name>
<gene>
    <name evidence="2" type="ORF">LEP1GSC199_0355</name>
</gene>
<accession>N1WBW5</accession>
<reference evidence="2 3" key="1">
    <citation type="submission" date="2013-03" db="EMBL/GenBank/DDBJ databases">
        <authorList>
            <person name="Harkins D.M."/>
            <person name="Durkin A.S."/>
            <person name="Brinkac L.M."/>
            <person name="Haft D.H."/>
            <person name="Selengut J.D."/>
            <person name="Sanka R."/>
            <person name="DePew J."/>
            <person name="Purushe J."/>
            <person name="Galloway R.L."/>
            <person name="Vinetz J.M."/>
            <person name="Sutton G.G."/>
            <person name="Nierman W.C."/>
            <person name="Fouts D.E."/>
        </authorList>
    </citation>
    <scope>NUCLEOTIDE SEQUENCE [LARGE SCALE GENOMIC DNA]</scope>
    <source>
        <strain evidence="2 3">Waz Holland</strain>
    </source>
</reference>
<feature type="chain" id="PRO_5004113282" evidence="1">
    <location>
        <begin position="38"/>
        <end position="158"/>
    </location>
</feature>
<evidence type="ECO:0000313" key="3">
    <source>
        <dbReference type="Proteomes" id="UP000012227"/>
    </source>
</evidence>
<proteinExistence type="predicted"/>